<evidence type="ECO:0000313" key="8">
    <source>
        <dbReference type="Proteomes" id="UP000464620"/>
    </source>
</evidence>
<keyword evidence="6" id="KW-0732">Signal</keyword>
<gene>
    <name evidence="7" type="ORF">DS421_19g638330</name>
</gene>
<evidence type="ECO:0000256" key="5">
    <source>
        <dbReference type="ARBA" id="ARBA00023157"/>
    </source>
</evidence>
<dbReference type="Pfam" id="PF07333">
    <property type="entry name" value="SLR1-BP"/>
    <property type="match status" value="1"/>
</dbReference>
<keyword evidence="5" id="KW-1015">Disulfide bond</keyword>
<keyword evidence="3" id="KW-0295">Fungicide</keyword>
<dbReference type="EMBL" id="CP031001">
    <property type="protein sequence ID" value="QHN75792.1"/>
    <property type="molecule type" value="Genomic_DNA"/>
</dbReference>
<evidence type="ECO:0000256" key="2">
    <source>
        <dbReference type="ARBA" id="ARBA00022529"/>
    </source>
</evidence>
<sequence length="82" mass="9495">MAKLSMAKFFSLFLLVSVMRSEVGVGQRLAIECRRQFWYRDNCVREDCQQLCLRFSEPAAVAVSSECPASHTCFCQYWCLDK</sequence>
<protein>
    <recommendedName>
        <fullName evidence="9">Knottin scorpion toxin-like domain-containing protein</fullName>
    </recommendedName>
</protein>
<feature type="signal peptide" evidence="6">
    <location>
        <begin position="1"/>
        <end position="26"/>
    </location>
</feature>
<organism evidence="7 8">
    <name type="scientific">Arachis hypogaea</name>
    <name type="common">Peanut</name>
    <dbReference type="NCBI Taxonomy" id="3818"/>
    <lineage>
        <taxon>Eukaryota</taxon>
        <taxon>Viridiplantae</taxon>
        <taxon>Streptophyta</taxon>
        <taxon>Embryophyta</taxon>
        <taxon>Tracheophyta</taxon>
        <taxon>Spermatophyta</taxon>
        <taxon>Magnoliopsida</taxon>
        <taxon>eudicotyledons</taxon>
        <taxon>Gunneridae</taxon>
        <taxon>Pentapetalae</taxon>
        <taxon>rosids</taxon>
        <taxon>fabids</taxon>
        <taxon>Fabales</taxon>
        <taxon>Fabaceae</taxon>
        <taxon>Papilionoideae</taxon>
        <taxon>50 kb inversion clade</taxon>
        <taxon>dalbergioids sensu lato</taxon>
        <taxon>Dalbergieae</taxon>
        <taxon>Pterocarpus clade</taxon>
        <taxon>Arachis</taxon>
    </lineage>
</organism>
<proteinExistence type="inferred from homology"/>
<comment type="similarity">
    <text evidence="1">Belongs to the DEFL family.</text>
</comment>
<accession>A0A6B9V6G7</accession>
<dbReference type="InterPro" id="IPR010851">
    <property type="entry name" value="DEFL"/>
</dbReference>
<evidence type="ECO:0000313" key="7">
    <source>
        <dbReference type="EMBL" id="QHN75792.1"/>
    </source>
</evidence>
<reference evidence="7 8" key="1">
    <citation type="submission" date="2020-01" db="EMBL/GenBank/DDBJ databases">
        <title>Genome sequence of Arachis hypogaea, cultivar Shitouqi.</title>
        <authorList>
            <person name="Zhuang W."/>
            <person name="Chen H."/>
            <person name="Varshney R."/>
            <person name="Wang D."/>
            <person name="Ming R."/>
        </authorList>
    </citation>
    <scope>NUCLEOTIDE SEQUENCE [LARGE SCALE GENOMIC DNA]</scope>
    <source>
        <tissue evidence="7">Young leaf</tissue>
    </source>
</reference>
<evidence type="ECO:0000256" key="6">
    <source>
        <dbReference type="SAM" id="SignalP"/>
    </source>
</evidence>
<evidence type="ECO:0000256" key="3">
    <source>
        <dbReference type="ARBA" id="ARBA00022577"/>
    </source>
</evidence>
<dbReference type="GO" id="GO:0050832">
    <property type="term" value="P:defense response to fungus"/>
    <property type="evidence" value="ECO:0007669"/>
    <property type="project" value="UniProtKB-KW"/>
</dbReference>
<dbReference type="Gramene" id="arahy.Tifrunner.gnm2.ann2.Ah19g041000.1">
    <property type="protein sequence ID" value="arahy.Tifrunner.gnm2.ann2.Ah19g041000.1-CDS"/>
    <property type="gene ID" value="arahy.Tifrunner.gnm2.ann2.Ah19g041000"/>
</dbReference>
<keyword evidence="2" id="KW-0929">Antimicrobial</keyword>
<dbReference type="GO" id="GO:0031640">
    <property type="term" value="P:killing of cells of another organism"/>
    <property type="evidence" value="ECO:0007669"/>
    <property type="project" value="UniProtKB-KW"/>
</dbReference>
<evidence type="ECO:0008006" key="9">
    <source>
        <dbReference type="Google" id="ProtNLM"/>
    </source>
</evidence>
<dbReference type="AlphaFoldDB" id="A0A6B9V6G7"/>
<keyword evidence="4" id="KW-0611">Plant defense</keyword>
<evidence type="ECO:0000256" key="4">
    <source>
        <dbReference type="ARBA" id="ARBA00022821"/>
    </source>
</evidence>
<name>A0A6B9V6G7_ARAHY</name>
<evidence type="ECO:0000256" key="1">
    <source>
        <dbReference type="ARBA" id="ARBA00006722"/>
    </source>
</evidence>
<dbReference type="Proteomes" id="UP000464620">
    <property type="component" value="Chromosome B09"/>
</dbReference>
<feature type="chain" id="PRO_5025383099" description="Knottin scorpion toxin-like domain-containing protein" evidence="6">
    <location>
        <begin position="27"/>
        <end position="82"/>
    </location>
</feature>